<comment type="caution">
    <text evidence="1">The sequence shown here is derived from an EMBL/GenBank/DDBJ whole genome shotgun (WGS) entry which is preliminary data.</text>
</comment>
<reference evidence="1" key="1">
    <citation type="submission" date="2022-09" db="EMBL/GenBank/DDBJ databases">
        <title>Intensive care unit water sources are persistently colonized with multi-drug resistant bacteria and are the site of extensive horizontal gene transfer of antibiotic resistance genes.</title>
        <authorList>
            <person name="Diorio-Toth L."/>
        </authorList>
    </citation>
    <scope>NUCLEOTIDE SEQUENCE</scope>
    <source>
        <strain evidence="1">GD04153</strain>
    </source>
</reference>
<evidence type="ECO:0000313" key="2">
    <source>
        <dbReference type="Proteomes" id="UP001158087"/>
    </source>
</evidence>
<evidence type="ECO:0000313" key="1">
    <source>
        <dbReference type="EMBL" id="MDH0126001.1"/>
    </source>
</evidence>
<dbReference type="AlphaFoldDB" id="A0AA42GZQ7"/>
<dbReference type="Gene3D" id="1.10.10.60">
    <property type="entry name" value="Homeodomain-like"/>
    <property type="match status" value="1"/>
</dbReference>
<gene>
    <name evidence="1" type="ORF">N7376_18635</name>
</gene>
<accession>A0AA42GZQ7</accession>
<proteinExistence type="predicted"/>
<protein>
    <submittedName>
        <fullName evidence="1">Uncharacterized protein</fullName>
    </submittedName>
</protein>
<sequence>MRIPQIRERLIEIAHTLGNGEIERLANKLTRRPTIKRAMPVSRTMTAELKQEIREYHKAHPGVAQTEIAKLFNVNQGRVSEALRGIKQ</sequence>
<dbReference type="EMBL" id="JAODYY010000010">
    <property type="protein sequence ID" value="MDH0126001.1"/>
    <property type="molecule type" value="Genomic_DNA"/>
</dbReference>
<organism evidence="1 2">
    <name type="scientific">Brucella intermedia GD04153</name>
    <dbReference type="NCBI Taxonomy" id="2975438"/>
    <lineage>
        <taxon>Bacteria</taxon>
        <taxon>Pseudomonadati</taxon>
        <taxon>Pseudomonadota</taxon>
        <taxon>Alphaproteobacteria</taxon>
        <taxon>Hyphomicrobiales</taxon>
        <taxon>Brucellaceae</taxon>
        <taxon>Brucella/Ochrobactrum group</taxon>
        <taxon>Brucella</taxon>
    </lineage>
</organism>
<dbReference type="Proteomes" id="UP001158087">
    <property type="component" value="Unassembled WGS sequence"/>
</dbReference>
<name>A0AA42GZQ7_9HYPH</name>